<dbReference type="GO" id="GO:0005524">
    <property type="term" value="F:ATP binding"/>
    <property type="evidence" value="ECO:0007669"/>
    <property type="project" value="UniProtKB-KW"/>
</dbReference>
<reference evidence="3" key="1">
    <citation type="submission" date="2016-10" db="EMBL/GenBank/DDBJ databases">
        <title>Genome sequence of Streptomyces malaysiense MUSC 136.</title>
        <authorList>
            <person name="Lee L.-H."/>
            <person name="Ser H.-L."/>
        </authorList>
    </citation>
    <scope>NUCLEOTIDE SEQUENCE [LARGE SCALE GENOMIC DNA]</scope>
    <source>
        <strain evidence="3">MUSC 136</strain>
    </source>
</reference>
<dbReference type="PANTHER" id="PTHR35526">
    <property type="entry name" value="ANTI-SIGMA-F FACTOR RSBW-RELATED"/>
    <property type="match status" value="1"/>
</dbReference>
<keyword evidence="3" id="KW-0547">Nucleotide-binding</keyword>
<keyword evidence="1" id="KW-0808">Transferase</keyword>
<dbReference type="CDD" id="cd16936">
    <property type="entry name" value="HATPase_RsbW-like"/>
    <property type="match status" value="1"/>
</dbReference>
<dbReference type="AlphaFoldDB" id="A0A1J4PW24"/>
<dbReference type="Gene3D" id="3.30.565.10">
    <property type="entry name" value="Histidine kinase-like ATPase, C-terminal domain"/>
    <property type="match status" value="1"/>
</dbReference>
<protein>
    <submittedName>
        <fullName evidence="3">ATP-binding protein</fullName>
    </submittedName>
</protein>
<dbReference type="Proteomes" id="UP000034838">
    <property type="component" value="Unassembled WGS sequence"/>
</dbReference>
<dbReference type="InterPro" id="IPR050267">
    <property type="entry name" value="Anti-sigma-factor_SerPK"/>
</dbReference>
<name>A0A1J4PW24_9ACTN</name>
<keyword evidence="4" id="KW-1185">Reference proteome</keyword>
<dbReference type="InterPro" id="IPR036890">
    <property type="entry name" value="HATPase_C_sf"/>
</dbReference>
<accession>A0A1J4PW24</accession>
<evidence type="ECO:0000313" key="3">
    <source>
        <dbReference type="EMBL" id="OIK24032.1"/>
    </source>
</evidence>
<dbReference type="EMBL" id="LBDA02000080">
    <property type="protein sequence ID" value="OIK24032.1"/>
    <property type="molecule type" value="Genomic_DNA"/>
</dbReference>
<feature type="domain" description="Histidine kinase/HSP90-like ATPase" evidence="2">
    <location>
        <begin position="41"/>
        <end position="159"/>
    </location>
</feature>
<keyword evidence="1" id="KW-0723">Serine/threonine-protein kinase</keyword>
<dbReference type="SUPFAM" id="SSF55874">
    <property type="entry name" value="ATPase domain of HSP90 chaperone/DNA topoisomerase II/histidine kinase"/>
    <property type="match status" value="1"/>
</dbReference>
<keyword evidence="1" id="KW-0418">Kinase</keyword>
<evidence type="ECO:0000256" key="1">
    <source>
        <dbReference type="ARBA" id="ARBA00022527"/>
    </source>
</evidence>
<evidence type="ECO:0000313" key="4">
    <source>
        <dbReference type="Proteomes" id="UP000034838"/>
    </source>
</evidence>
<comment type="caution">
    <text evidence="3">The sequence shown here is derived from an EMBL/GenBank/DDBJ whole genome shotgun (WGS) entry which is preliminary data.</text>
</comment>
<dbReference type="PANTHER" id="PTHR35526:SF3">
    <property type="entry name" value="ANTI-SIGMA-F FACTOR RSBW"/>
    <property type="match status" value="1"/>
</dbReference>
<sequence length="177" mass="19188">MRHHWSRYATAGSVGVMNSETAAPGRVPAPISPTGHFEMRFSSTPRGARLARRLAGQRLDAWGIPYDCDTHHTLTLIVAELAANAVRHGRVSGRDFHLSLACDATTVRIEVTDTRTEGVPVVATSTDLRDTGRGLLLVEHLAGRWDWHPRPGGPGKTVWAEYVLPVGGRPPAAAVQF</sequence>
<dbReference type="GO" id="GO:0004674">
    <property type="term" value="F:protein serine/threonine kinase activity"/>
    <property type="evidence" value="ECO:0007669"/>
    <property type="project" value="UniProtKB-KW"/>
</dbReference>
<organism evidence="3 4">
    <name type="scientific">Streptomyces malaysiense</name>
    <dbReference type="NCBI Taxonomy" id="1428626"/>
    <lineage>
        <taxon>Bacteria</taxon>
        <taxon>Bacillati</taxon>
        <taxon>Actinomycetota</taxon>
        <taxon>Actinomycetes</taxon>
        <taxon>Kitasatosporales</taxon>
        <taxon>Streptomycetaceae</taxon>
        <taxon>Streptomyces</taxon>
    </lineage>
</organism>
<dbReference type="InterPro" id="IPR003594">
    <property type="entry name" value="HATPase_dom"/>
</dbReference>
<dbReference type="Pfam" id="PF13581">
    <property type="entry name" value="HATPase_c_2"/>
    <property type="match status" value="1"/>
</dbReference>
<proteinExistence type="predicted"/>
<evidence type="ECO:0000259" key="2">
    <source>
        <dbReference type="Pfam" id="PF13581"/>
    </source>
</evidence>
<gene>
    <name evidence="3" type="ORF">VT52_028805</name>
</gene>
<keyword evidence="3" id="KW-0067">ATP-binding</keyword>